<organism evidence="2 3">
    <name type="scientific">Gordonia mangrovi</name>
    <dbReference type="NCBI Taxonomy" id="2665643"/>
    <lineage>
        <taxon>Bacteria</taxon>
        <taxon>Bacillati</taxon>
        <taxon>Actinomycetota</taxon>
        <taxon>Actinomycetes</taxon>
        <taxon>Mycobacteriales</taxon>
        <taxon>Gordoniaceae</taxon>
        <taxon>Gordonia</taxon>
    </lineage>
</organism>
<reference evidence="2 3" key="1">
    <citation type="submission" date="2019-11" db="EMBL/GenBank/DDBJ databases">
        <title>Gordonia sp. nov., a novel actinobacterium isolated from mangrove soil in Hainan.</title>
        <authorList>
            <person name="Huang X."/>
            <person name="Xie Y."/>
            <person name="Chu X."/>
            <person name="Xiao K."/>
        </authorList>
    </citation>
    <scope>NUCLEOTIDE SEQUENCE [LARGE SCALE GENOMIC DNA]</scope>
    <source>
        <strain evidence="2 3">HNM0687</strain>
    </source>
</reference>
<evidence type="ECO:0000313" key="3">
    <source>
        <dbReference type="Proteomes" id="UP000475545"/>
    </source>
</evidence>
<evidence type="ECO:0000256" key="1">
    <source>
        <dbReference type="SAM" id="Phobius"/>
    </source>
</evidence>
<keyword evidence="1" id="KW-0812">Transmembrane</keyword>
<feature type="transmembrane region" description="Helical" evidence="1">
    <location>
        <begin position="93"/>
        <end position="115"/>
    </location>
</feature>
<accession>A0A6L7GL12</accession>
<name>A0A6L7GL12_9ACTN</name>
<keyword evidence="3" id="KW-1185">Reference proteome</keyword>
<sequence>MTDDLVVGGYALALILQLIGAVLVARDIWTDQQALRDSLRALDETEQLQGYSPAPGFLVSGIVGAQDARRMARAQILEDFTVDRVQTGFRSRWIGALVVGVGVVLGGAASIASMYA</sequence>
<protein>
    <submittedName>
        <fullName evidence="2">Uncharacterized protein</fullName>
    </submittedName>
</protein>
<proteinExistence type="predicted"/>
<gene>
    <name evidence="2" type="ORF">GIY30_02535</name>
</gene>
<dbReference type="Proteomes" id="UP000475545">
    <property type="component" value="Unassembled WGS sequence"/>
</dbReference>
<comment type="caution">
    <text evidence="2">The sequence shown here is derived from an EMBL/GenBank/DDBJ whole genome shotgun (WGS) entry which is preliminary data.</text>
</comment>
<keyword evidence="1" id="KW-0472">Membrane</keyword>
<evidence type="ECO:0000313" key="2">
    <source>
        <dbReference type="EMBL" id="MXP20242.1"/>
    </source>
</evidence>
<dbReference type="AlphaFoldDB" id="A0A6L7GL12"/>
<dbReference type="EMBL" id="WMBR01000001">
    <property type="protein sequence ID" value="MXP20242.1"/>
    <property type="molecule type" value="Genomic_DNA"/>
</dbReference>
<feature type="transmembrane region" description="Helical" evidence="1">
    <location>
        <begin position="6"/>
        <end position="25"/>
    </location>
</feature>
<keyword evidence="1" id="KW-1133">Transmembrane helix</keyword>
<dbReference type="RefSeq" id="WP_160900409.1">
    <property type="nucleotide sequence ID" value="NZ_CP102850.1"/>
</dbReference>